<evidence type="ECO:0000313" key="1">
    <source>
        <dbReference type="EMBL" id="KRY15236.1"/>
    </source>
</evidence>
<dbReference type="STRING" id="990121.A0A0V0ZSE4"/>
<gene>
    <name evidence="1" type="ORF">T12_11991</name>
</gene>
<dbReference type="EMBL" id="JYDQ01000099">
    <property type="protein sequence ID" value="KRY15236.1"/>
    <property type="molecule type" value="Genomic_DNA"/>
</dbReference>
<sequence length="69" mass="7797">MIYTGEYTSSKRTLEQYLEVLAYLTPSKWASTGTIKRNKRELPQDLLALGLRTVHSSKFVFAEPCTAVS</sequence>
<evidence type="ECO:0000313" key="2">
    <source>
        <dbReference type="Proteomes" id="UP000054783"/>
    </source>
</evidence>
<dbReference type="Proteomes" id="UP000054783">
    <property type="component" value="Unassembled WGS sequence"/>
</dbReference>
<dbReference type="AlphaFoldDB" id="A0A0V0ZSE4"/>
<proteinExistence type="predicted"/>
<reference evidence="1 2" key="1">
    <citation type="submission" date="2015-01" db="EMBL/GenBank/DDBJ databases">
        <title>Evolution of Trichinella species and genotypes.</title>
        <authorList>
            <person name="Korhonen P.K."/>
            <person name="Edoardo P."/>
            <person name="Giuseppe L.R."/>
            <person name="Gasser R.B."/>
        </authorList>
    </citation>
    <scope>NUCLEOTIDE SEQUENCE [LARGE SCALE GENOMIC DNA]</scope>
    <source>
        <strain evidence="1">ISS2496</strain>
    </source>
</reference>
<keyword evidence="2" id="KW-1185">Reference proteome</keyword>
<accession>A0A0V0ZSE4</accession>
<organism evidence="1 2">
    <name type="scientific">Trichinella patagoniensis</name>
    <dbReference type="NCBI Taxonomy" id="990121"/>
    <lineage>
        <taxon>Eukaryota</taxon>
        <taxon>Metazoa</taxon>
        <taxon>Ecdysozoa</taxon>
        <taxon>Nematoda</taxon>
        <taxon>Enoplea</taxon>
        <taxon>Dorylaimia</taxon>
        <taxon>Trichinellida</taxon>
        <taxon>Trichinellidae</taxon>
        <taxon>Trichinella</taxon>
    </lineage>
</organism>
<comment type="caution">
    <text evidence="1">The sequence shown here is derived from an EMBL/GenBank/DDBJ whole genome shotgun (WGS) entry which is preliminary data.</text>
</comment>
<protein>
    <submittedName>
        <fullName evidence="1">Uncharacterized protein</fullName>
    </submittedName>
</protein>
<name>A0A0V0ZSE4_9BILA</name>